<evidence type="ECO:0000256" key="4">
    <source>
        <dbReference type="ARBA" id="ARBA00022490"/>
    </source>
</evidence>
<evidence type="ECO:0000313" key="8">
    <source>
        <dbReference type="Proteomes" id="UP000053477"/>
    </source>
</evidence>
<organism evidence="7 8">
    <name type="scientific">Schizopora paradoxa</name>
    <dbReference type="NCBI Taxonomy" id="27342"/>
    <lineage>
        <taxon>Eukaryota</taxon>
        <taxon>Fungi</taxon>
        <taxon>Dikarya</taxon>
        <taxon>Basidiomycota</taxon>
        <taxon>Agaricomycotina</taxon>
        <taxon>Agaricomycetes</taxon>
        <taxon>Hymenochaetales</taxon>
        <taxon>Schizoporaceae</taxon>
        <taxon>Schizopora</taxon>
    </lineage>
</organism>
<dbReference type="Pfam" id="PF04969">
    <property type="entry name" value="CS"/>
    <property type="match status" value="1"/>
</dbReference>
<dbReference type="CDD" id="cd06467">
    <property type="entry name" value="p23_NUDC_like"/>
    <property type="match status" value="1"/>
</dbReference>
<dbReference type="InParanoid" id="A0A0H2RI31"/>
<gene>
    <name evidence="7" type="ORF">SCHPADRAFT_831060</name>
</gene>
<dbReference type="PANTHER" id="PTHR21664">
    <property type="entry name" value="CHRONIC MYELOGENOUS LEUKEMIA TUMOR ANTIGEN 66"/>
    <property type="match status" value="1"/>
</dbReference>
<proteinExistence type="predicted"/>
<keyword evidence="4" id="KW-0963">Cytoplasm</keyword>
<dbReference type="GO" id="GO:0005737">
    <property type="term" value="C:cytoplasm"/>
    <property type="evidence" value="ECO:0007669"/>
    <property type="project" value="UniProtKB-SubCell"/>
</dbReference>
<dbReference type="GO" id="GO:0005634">
    <property type="term" value="C:nucleus"/>
    <property type="evidence" value="ECO:0007669"/>
    <property type="project" value="UniProtKB-SubCell"/>
</dbReference>
<dbReference type="OrthoDB" id="428655at2759"/>
<dbReference type="PANTHER" id="PTHR21664:SF1">
    <property type="entry name" value="NUDC DOMAIN-CONTAINING PROTEIN 1"/>
    <property type="match status" value="1"/>
</dbReference>
<sequence length="622" mass="67838">MTTFNRNRDLLNPKFESYKLSPLTQEEHVARHQLIYRSTQANVSGRNRTPLSFEEVQSRIRHNHLSVAHDGLSALYVDENFISVRVSLTQDLQPSFQQVFELPKPVTNQALDEHKQYPSVLECDRGILVATDGCGLLYVLVEGMDGWTAKGVYQLAQDGSTTSPFEVHVVRRNSFSNTVVCILSSRSSAPSHARGSFDLWAVSFFLDDTSNAPVPLNVLCHATGKGVPMHCGFDEARQAFYILGESIYKGIDAEPTPSYTPSANEIAPIPRAGENLPDAPAKPPPYSWTQTTDSITVAFPLPSNLPKNAIHVTFTAQSLSLLVTPELPTPLELPRYMTKPFWDGINPSSSYWTWDKEAEKRVGVLSLHLDKQHEGTKWMHLFASSGTGSSGDPTDEEVPETLDPSELWHIREALEKYTSAVIDGEDASGLGLGRGIPSLAEGEMDDSVDASVGNDFQVTWIGVDGTKPSWAVDERESQWSLLSTPVPGLQGKEESLVIKSDIDGLLFALPPAELPTPLTWVHTSTFPVLAFVLASKRDTRFVHHVSSKAVLAFESGSGFGSGNVYIYRSPVGKQAIAKQSVLKVSGGTSGSLLGVGAISCGENGEVLICLCENELIVVKSFL</sequence>
<reference evidence="7 8" key="1">
    <citation type="submission" date="2015-04" db="EMBL/GenBank/DDBJ databases">
        <title>Complete genome sequence of Schizopora paradoxa KUC8140, a cosmopolitan wood degrader in East Asia.</title>
        <authorList>
            <consortium name="DOE Joint Genome Institute"/>
            <person name="Min B."/>
            <person name="Park H."/>
            <person name="Jang Y."/>
            <person name="Kim J.-J."/>
            <person name="Kim K.H."/>
            <person name="Pangilinan J."/>
            <person name="Lipzen A."/>
            <person name="Riley R."/>
            <person name="Grigoriev I.V."/>
            <person name="Spatafora J.W."/>
            <person name="Choi I.-G."/>
        </authorList>
    </citation>
    <scope>NUCLEOTIDE SEQUENCE [LARGE SCALE GENOMIC DNA]</scope>
    <source>
        <strain evidence="7 8">KUC8140</strain>
    </source>
</reference>
<evidence type="ECO:0000256" key="5">
    <source>
        <dbReference type="ARBA" id="ARBA00023242"/>
    </source>
</evidence>
<evidence type="ECO:0000256" key="3">
    <source>
        <dbReference type="ARBA" id="ARBA00018915"/>
    </source>
</evidence>
<feature type="domain" description="CS" evidence="6">
    <location>
        <begin position="281"/>
        <end position="382"/>
    </location>
</feature>
<dbReference type="InterPro" id="IPR007052">
    <property type="entry name" value="CS_dom"/>
</dbReference>
<dbReference type="AlphaFoldDB" id="A0A0H2RI31"/>
<protein>
    <recommendedName>
        <fullName evidence="3">NudC domain-containing protein 1</fullName>
    </recommendedName>
</protein>
<keyword evidence="5" id="KW-0539">Nucleus</keyword>
<evidence type="ECO:0000256" key="1">
    <source>
        <dbReference type="ARBA" id="ARBA00004123"/>
    </source>
</evidence>
<dbReference type="Proteomes" id="UP000053477">
    <property type="component" value="Unassembled WGS sequence"/>
</dbReference>
<dbReference type="STRING" id="27342.A0A0H2RI31"/>
<evidence type="ECO:0000313" key="7">
    <source>
        <dbReference type="EMBL" id="KLO11479.1"/>
    </source>
</evidence>
<dbReference type="PROSITE" id="PS51203">
    <property type="entry name" value="CS"/>
    <property type="match status" value="1"/>
</dbReference>
<dbReference type="Gene3D" id="2.60.40.790">
    <property type="match status" value="1"/>
</dbReference>
<comment type="subcellular location">
    <subcellularLocation>
        <location evidence="2">Cytoplasm</location>
    </subcellularLocation>
    <subcellularLocation>
        <location evidence="1">Nucleus</location>
    </subcellularLocation>
</comment>
<dbReference type="InterPro" id="IPR037895">
    <property type="entry name" value="NUDCD1"/>
</dbReference>
<evidence type="ECO:0000256" key="2">
    <source>
        <dbReference type="ARBA" id="ARBA00004496"/>
    </source>
</evidence>
<dbReference type="InterPro" id="IPR008978">
    <property type="entry name" value="HSP20-like_chaperone"/>
</dbReference>
<name>A0A0H2RI31_9AGAM</name>
<dbReference type="EMBL" id="KQ085999">
    <property type="protein sequence ID" value="KLO11479.1"/>
    <property type="molecule type" value="Genomic_DNA"/>
</dbReference>
<accession>A0A0H2RI31</accession>
<evidence type="ECO:0000259" key="6">
    <source>
        <dbReference type="PROSITE" id="PS51203"/>
    </source>
</evidence>
<dbReference type="SUPFAM" id="SSF49764">
    <property type="entry name" value="HSP20-like chaperones"/>
    <property type="match status" value="1"/>
</dbReference>
<keyword evidence="8" id="KW-1185">Reference proteome</keyword>